<dbReference type="AlphaFoldDB" id="A0A195B988"/>
<evidence type="ECO:0000313" key="3">
    <source>
        <dbReference type="Proteomes" id="UP000078540"/>
    </source>
</evidence>
<feature type="region of interest" description="Disordered" evidence="1">
    <location>
        <begin position="51"/>
        <end position="75"/>
    </location>
</feature>
<feature type="compositionally biased region" description="Basic and acidic residues" evidence="1">
    <location>
        <begin position="1"/>
        <end position="15"/>
    </location>
</feature>
<proteinExistence type="predicted"/>
<feature type="region of interest" description="Disordered" evidence="1">
    <location>
        <begin position="1"/>
        <end position="20"/>
    </location>
</feature>
<protein>
    <submittedName>
        <fullName evidence="2">Uncharacterized protein</fullName>
    </submittedName>
</protein>
<feature type="compositionally biased region" description="Basic and acidic residues" evidence="1">
    <location>
        <begin position="53"/>
        <end position="73"/>
    </location>
</feature>
<keyword evidence="3" id="KW-1185">Reference proteome</keyword>
<dbReference type="Proteomes" id="UP000078540">
    <property type="component" value="Unassembled WGS sequence"/>
</dbReference>
<accession>A0A195B988</accession>
<evidence type="ECO:0000313" key="2">
    <source>
        <dbReference type="EMBL" id="KYM80795.1"/>
    </source>
</evidence>
<evidence type="ECO:0000256" key="1">
    <source>
        <dbReference type="SAM" id="MobiDB-lite"/>
    </source>
</evidence>
<name>A0A195B988_9HYME</name>
<organism evidence="2 3">
    <name type="scientific">Atta colombica</name>
    <dbReference type="NCBI Taxonomy" id="520822"/>
    <lineage>
        <taxon>Eukaryota</taxon>
        <taxon>Metazoa</taxon>
        <taxon>Ecdysozoa</taxon>
        <taxon>Arthropoda</taxon>
        <taxon>Hexapoda</taxon>
        <taxon>Insecta</taxon>
        <taxon>Pterygota</taxon>
        <taxon>Neoptera</taxon>
        <taxon>Endopterygota</taxon>
        <taxon>Hymenoptera</taxon>
        <taxon>Apocrita</taxon>
        <taxon>Aculeata</taxon>
        <taxon>Formicoidea</taxon>
        <taxon>Formicidae</taxon>
        <taxon>Myrmicinae</taxon>
        <taxon>Atta</taxon>
    </lineage>
</organism>
<gene>
    <name evidence="2" type="ORF">ALC53_08796</name>
</gene>
<sequence>MGWDGDRDGDGDRGPGAEIGMETGMVRLGLLFALDGPREIKHFDVSLLMETEQNQKEQQGRDALRERRTKDDLAGSYRHIKTNEHGRVLCSLRRREIGMPINL</sequence>
<dbReference type="EMBL" id="KQ976556">
    <property type="protein sequence ID" value="KYM80795.1"/>
    <property type="molecule type" value="Genomic_DNA"/>
</dbReference>
<reference evidence="2 3" key="1">
    <citation type="submission" date="2015-09" db="EMBL/GenBank/DDBJ databases">
        <title>Atta colombica WGS genome.</title>
        <authorList>
            <person name="Nygaard S."/>
            <person name="Hu H."/>
            <person name="Boomsma J."/>
            <person name="Zhang G."/>
        </authorList>
    </citation>
    <scope>NUCLEOTIDE SEQUENCE [LARGE SCALE GENOMIC DNA]</scope>
    <source>
        <strain evidence="2">Treedump-2</strain>
        <tissue evidence="2">Whole body</tissue>
    </source>
</reference>